<dbReference type="EMBL" id="LN885099">
    <property type="protein sequence ID" value="CUQ99388.1"/>
    <property type="molecule type" value="mRNA"/>
</dbReference>
<keyword evidence="9 10" id="KW-0807">Transducer</keyword>
<organism evidence="11">
    <name type="scientific">Manduca sexta</name>
    <name type="common">Tobacco hawkmoth</name>
    <name type="synonym">Tobacco hornworm</name>
    <dbReference type="NCBI Taxonomy" id="7130"/>
    <lineage>
        <taxon>Eukaryota</taxon>
        <taxon>Metazoa</taxon>
        <taxon>Ecdysozoa</taxon>
        <taxon>Arthropoda</taxon>
        <taxon>Hexapoda</taxon>
        <taxon>Insecta</taxon>
        <taxon>Pterygota</taxon>
        <taxon>Neoptera</taxon>
        <taxon>Endopterygota</taxon>
        <taxon>Lepidoptera</taxon>
        <taxon>Glossata</taxon>
        <taxon>Ditrysia</taxon>
        <taxon>Bombycoidea</taxon>
        <taxon>Sphingidae</taxon>
        <taxon>Sphinginae</taxon>
        <taxon>Sphingini</taxon>
        <taxon>Manduca</taxon>
    </lineage>
</organism>
<dbReference type="Pfam" id="PF02949">
    <property type="entry name" value="7tm_6"/>
    <property type="match status" value="1"/>
</dbReference>
<protein>
    <recommendedName>
        <fullName evidence="10">Odorant receptor</fullName>
    </recommendedName>
</protein>
<dbReference type="PANTHER" id="PTHR21137">
    <property type="entry name" value="ODORANT RECEPTOR"/>
    <property type="match status" value="1"/>
</dbReference>
<feature type="transmembrane region" description="Helical" evidence="10">
    <location>
        <begin position="77"/>
        <end position="97"/>
    </location>
</feature>
<dbReference type="PANTHER" id="PTHR21137:SF35">
    <property type="entry name" value="ODORANT RECEPTOR 19A-RELATED"/>
    <property type="match status" value="1"/>
</dbReference>
<name>E1ACG1_MANSE</name>
<evidence type="ECO:0000256" key="1">
    <source>
        <dbReference type="ARBA" id="ARBA00004651"/>
    </source>
</evidence>
<evidence type="ECO:0000256" key="5">
    <source>
        <dbReference type="ARBA" id="ARBA00022725"/>
    </source>
</evidence>
<dbReference type="GO" id="GO:0004984">
    <property type="term" value="F:olfactory receptor activity"/>
    <property type="evidence" value="ECO:0007669"/>
    <property type="project" value="InterPro"/>
</dbReference>
<comment type="similarity">
    <text evidence="10">Belongs to the insect chemoreceptor superfamily. Heteromeric odorant receptor channel (TC 1.A.69) family.</text>
</comment>
<reference evidence="12" key="2">
    <citation type="submission" date="2015-08" db="EMBL/GenBank/DDBJ databases">
        <title>A reference gene set for chemosensory receptor genes of Manduca sexta.</title>
        <authorList>
            <person name="Koenig C."/>
            <person name="Hirsh A."/>
            <person name="Bucks S."/>
            <person name="Klinner C."/>
            <person name="Vogel H."/>
            <person name="Shukla A."/>
            <person name="Mansfield J.H."/>
            <person name="Morton B."/>
            <person name="Hansson B.S."/>
            <person name="Grosse-Wilde E."/>
        </authorList>
    </citation>
    <scope>NUCLEOTIDE SEQUENCE</scope>
</reference>
<accession>E1ACG1</accession>
<dbReference type="SMR" id="E1ACG1"/>
<evidence type="ECO:0000313" key="12">
    <source>
        <dbReference type="EMBL" id="CUQ99388.1"/>
    </source>
</evidence>
<evidence type="ECO:0000256" key="10">
    <source>
        <dbReference type="RuleBase" id="RU351113"/>
    </source>
</evidence>
<keyword evidence="8 10" id="KW-0675">Receptor</keyword>
<keyword evidence="7 10" id="KW-0472">Membrane</keyword>
<keyword evidence="5 10" id="KW-0552">Olfaction</keyword>
<dbReference type="AlphaFoldDB" id="E1ACG1"/>
<evidence type="ECO:0000256" key="7">
    <source>
        <dbReference type="ARBA" id="ARBA00023136"/>
    </source>
</evidence>
<evidence type="ECO:0000313" key="11">
    <source>
        <dbReference type="EMBL" id="ADM32897.1"/>
    </source>
</evidence>
<dbReference type="EMBL" id="HM595405">
    <property type="protein sequence ID" value="ADM32897.1"/>
    <property type="molecule type" value="mRNA"/>
</dbReference>
<evidence type="ECO:0000256" key="2">
    <source>
        <dbReference type="ARBA" id="ARBA00022475"/>
    </source>
</evidence>
<gene>
    <name evidence="12" type="primary">OR-4</name>
</gene>
<keyword evidence="6 10" id="KW-1133">Transmembrane helix</keyword>
<comment type="subcellular location">
    <subcellularLocation>
        <location evidence="1 10">Cell membrane</location>
        <topology evidence="1 10">Multi-pass membrane protein</topology>
    </subcellularLocation>
</comment>
<keyword evidence="4 10" id="KW-0812">Transmembrane</keyword>
<evidence type="ECO:0000256" key="9">
    <source>
        <dbReference type="ARBA" id="ARBA00023224"/>
    </source>
</evidence>
<comment type="caution">
    <text evidence="10">Lacks conserved residue(s) required for the propagation of feature annotation.</text>
</comment>
<evidence type="ECO:0000256" key="3">
    <source>
        <dbReference type="ARBA" id="ARBA00022606"/>
    </source>
</evidence>
<keyword evidence="2" id="KW-1003">Cell membrane</keyword>
<dbReference type="InterPro" id="IPR004117">
    <property type="entry name" value="7tm6_olfct_rcpt"/>
</dbReference>
<reference evidence="11" key="1">
    <citation type="journal article" date="2010" name="Front. Cell. Neurosci.">
        <title>Sex-Specific Odorant Receptors of the Tobacco Hornworm Manduca Sexta.</title>
        <authorList>
            <person name="Grosse-Wilde E."/>
            <person name="Stieber R."/>
            <person name="Forstner M."/>
            <person name="Krieger J."/>
            <person name="Wicher D."/>
            <person name="Hansson B.S."/>
        </authorList>
    </citation>
    <scope>NUCLEOTIDE SEQUENCE</scope>
</reference>
<dbReference type="GO" id="GO:0005886">
    <property type="term" value="C:plasma membrane"/>
    <property type="evidence" value="ECO:0007669"/>
    <property type="project" value="UniProtKB-SubCell"/>
</dbReference>
<feature type="transmembrane region" description="Helical" evidence="10">
    <location>
        <begin position="54"/>
        <end position="71"/>
    </location>
</feature>
<feature type="transmembrane region" description="Helical" evidence="10">
    <location>
        <begin position="144"/>
        <end position="165"/>
    </location>
</feature>
<dbReference type="GO" id="GO:0007165">
    <property type="term" value="P:signal transduction"/>
    <property type="evidence" value="ECO:0007669"/>
    <property type="project" value="UniProtKB-KW"/>
</dbReference>
<proteinExistence type="evidence at transcript level"/>
<dbReference type="OrthoDB" id="6678752at2759"/>
<keyword evidence="3 10" id="KW-0716">Sensory transduction</keyword>
<evidence type="ECO:0000256" key="8">
    <source>
        <dbReference type="ARBA" id="ARBA00023170"/>
    </source>
</evidence>
<sequence>MKFFVDGSEIAHITKPQDIQYMQMLKFFTNSLAGWPIEAVEGIDGKKNFYWRNGLVVIAYAYFFGQVFYIYRYINDYTFLVMGHSYITVLMTIVTIARHTLPYFKCYDDTTADFVHNIHLFNYRNKPGYYKEFHLKIHKISHAFSVYLCTLLVTGPSMFNGIPLYNNYASGAFSFNRSPNVTYEQAVSLLLPFDDTNNFKGYFVVFLANCCVSYISSCCLCIYDLLLSLMVFHLWGHLKILTKTLDNFPKPGFLNPQAIEADPNKSLKFSDEELKVIHKKLGECVAHHQLISNFSTRMSNTFGLSLFIYYGFHQLSGCLLLLECAQLEAAAIICYGPLTLVVFQQLIQLSFIFELIGTVNEGLTDSVYCLPWEAMDQGNKKIVFTFLRQSQKSMNLKALNMLSIGVQTMAKILKTTMTYFLMLQTIAKDES</sequence>
<evidence type="ECO:0000256" key="6">
    <source>
        <dbReference type="ARBA" id="ARBA00022989"/>
    </source>
</evidence>
<evidence type="ECO:0000256" key="4">
    <source>
        <dbReference type="ARBA" id="ARBA00022692"/>
    </source>
</evidence>
<feature type="transmembrane region" description="Helical" evidence="10">
    <location>
        <begin position="202"/>
        <end position="235"/>
    </location>
</feature>
<dbReference type="GO" id="GO:0005549">
    <property type="term" value="F:odorant binding"/>
    <property type="evidence" value="ECO:0007669"/>
    <property type="project" value="InterPro"/>
</dbReference>